<evidence type="ECO:0000256" key="5">
    <source>
        <dbReference type="ARBA" id="ARBA00022989"/>
    </source>
</evidence>
<evidence type="ECO:0000256" key="7">
    <source>
        <dbReference type="ARBA" id="ARBA00023136"/>
    </source>
</evidence>
<evidence type="ECO:0000256" key="2">
    <source>
        <dbReference type="ARBA" id="ARBA00008873"/>
    </source>
</evidence>
<accession>A0A967B2V8</accession>
<evidence type="ECO:0000313" key="11">
    <source>
        <dbReference type="EMBL" id="NHN57308.1"/>
    </source>
</evidence>
<dbReference type="Pfam" id="PF01545">
    <property type="entry name" value="Cation_efflux"/>
    <property type="match status" value="1"/>
</dbReference>
<evidence type="ECO:0000256" key="6">
    <source>
        <dbReference type="ARBA" id="ARBA00023065"/>
    </source>
</evidence>
<comment type="caution">
    <text evidence="11">The sequence shown here is derived from an EMBL/GenBank/DDBJ whole genome shotgun (WGS) entry which is preliminary data.</text>
</comment>
<comment type="subcellular location">
    <subcellularLocation>
        <location evidence="1">Membrane</location>
        <topology evidence="1">Multi-pass membrane protein</topology>
    </subcellularLocation>
</comment>
<feature type="transmembrane region" description="Helical" evidence="8">
    <location>
        <begin position="153"/>
        <end position="176"/>
    </location>
</feature>
<dbReference type="NCBIfam" id="TIGR01297">
    <property type="entry name" value="CDF"/>
    <property type="match status" value="1"/>
</dbReference>
<evidence type="ECO:0000259" key="9">
    <source>
        <dbReference type="Pfam" id="PF01545"/>
    </source>
</evidence>
<evidence type="ECO:0000259" key="10">
    <source>
        <dbReference type="Pfam" id="PF16916"/>
    </source>
</evidence>
<feature type="transmembrane region" description="Helical" evidence="8">
    <location>
        <begin position="118"/>
        <end position="141"/>
    </location>
</feature>
<gene>
    <name evidence="11" type="ORF">G9U51_16170</name>
</gene>
<dbReference type="InterPro" id="IPR058533">
    <property type="entry name" value="Cation_efflux_TM"/>
</dbReference>
<keyword evidence="6" id="KW-0406">Ion transport</keyword>
<feature type="transmembrane region" description="Helical" evidence="8">
    <location>
        <begin position="82"/>
        <end position="106"/>
    </location>
</feature>
<dbReference type="EMBL" id="JAAOIV010000014">
    <property type="protein sequence ID" value="NHN57308.1"/>
    <property type="molecule type" value="Genomic_DNA"/>
</dbReference>
<evidence type="ECO:0000256" key="4">
    <source>
        <dbReference type="ARBA" id="ARBA00022692"/>
    </source>
</evidence>
<sequence length="299" mass="31984">MGHDHGHGAVTAGARHRKPLLIAFGLTATYMVVELIAGIVTGSLALLSDAAHMGTDVLGLGMALAAITLAQRKNDSQRTFGAYRLEVLAALANGVLLFAVAAYVLYEAVQRFSAPPEIPGIPLMVVAVIGLIVNIISFRLLQAGAKESLNLKGAYLEVFADMLGSVGVIVAAIIIYTTGWQYADPIIGAGIGLFILPRTWKLTGQALRILMEAAPPGVDVEQVKAQIAEIDGVAEVHDLHLWTLTSGLETATGHVVLEDESQLHDVLDRVLHFLETEYHVTHATIQCEPRAHQDQETPI</sequence>
<name>A0A967B2V8_9MICO</name>
<keyword evidence="7 8" id="KW-0472">Membrane</keyword>
<dbReference type="SUPFAM" id="SSF161111">
    <property type="entry name" value="Cation efflux protein transmembrane domain-like"/>
    <property type="match status" value="1"/>
</dbReference>
<keyword evidence="3" id="KW-0813">Transport</keyword>
<keyword evidence="4 8" id="KW-0812">Transmembrane</keyword>
<dbReference type="GO" id="GO:0005385">
    <property type="term" value="F:zinc ion transmembrane transporter activity"/>
    <property type="evidence" value="ECO:0007669"/>
    <property type="project" value="TreeGrafter"/>
</dbReference>
<feature type="transmembrane region" description="Helical" evidence="8">
    <location>
        <begin position="20"/>
        <end position="44"/>
    </location>
</feature>
<feature type="transmembrane region" description="Helical" evidence="8">
    <location>
        <begin position="182"/>
        <end position="200"/>
    </location>
</feature>
<dbReference type="InterPro" id="IPR050681">
    <property type="entry name" value="CDF/SLC30A"/>
</dbReference>
<reference evidence="11" key="1">
    <citation type="submission" date="2020-03" db="EMBL/GenBank/DDBJ databases">
        <title>Draft sequencing of Calidifontibacter sp. DB0510.</title>
        <authorList>
            <person name="Kim D.-U."/>
        </authorList>
    </citation>
    <scope>NUCLEOTIDE SEQUENCE</scope>
    <source>
        <strain evidence="11">DB0510</strain>
    </source>
</reference>
<comment type="similarity">
    <text evidence="2">Belongs to the cation diffusion facilitator (CDF) transporter (TC 2.A.4) family. SLC30A subfamily.</text>
</comment>
<keyword evidence="5 8" id="KW-1133">Transmembrane helix</keyword>
<proteinExistence type="inferred from homology"/>
<dbReference type="InterPro" id="IPR036837">
    <property type="entry name" value="Cation_efflux_CTD_sf"/>
</dbReference>
<dbReference type="AlphaFoldDB" id="A0A967B2V8"/>
<organism evidence="11 12">
    <name type="scientific">Metallococcus carri</name>
    <dbReference type="NCBI Taxonomy" id="1656884"/>
    <lineage>
        <taxon>Bacteria</taxon>
        <taxon>Bacillati</taxon>
        <taxon>Actinomycetota</taxon>
        <taxon>Actinomycetes</taxon>
        <taxon>Micrococcales</taxon>
        <taxon>Dermacoccaceae</taxon>
        <taxon>Metallococcus</taxon>
    </lineage>
</organism>
<evidence type="ECO:0000313" key="12">
    <source>
        <dbReference type="Proteomes" id="UP000744769"/>
    </source>
</evidence>
<dbReference type="Pfam" id="PF16916">
    <property type="entry name" value="ZT_dimer"/>
    <property type="match status" value="1"/>
</dbReference>
<dbReference type="SUPFAM" id="SSF160240">
    <property type="entry name" value="Cation efflux protein cytoplasmic domain-like"/>
    <property type="match status" value="1"/>
</dbReference>
<feature type="domain" description="Cation efflux protein cytoplasmic" evidence="10">
    <location>
        <begin position="215"/>
        <end position="289"/>
    </location>
</feature>
<evidence type="ECO:0000256" key="1">
    <source>
        <dbReference type="ARBA" id="ARBA00004141"/>
    </source>
</evidence>
<feature type="domain" description="Cation efflux protein transmembrane" evidence="9">
    <location>
        <begin position="20"/>
        <end position="211"/>
    </location>
</feature>
<dbReference type="Gene3D" id="1.20.1510.10">
    <property type="entry name" value="Cation efflux protein transmembrane domain"/>
    <property type="match status" value="1"/>
</dbReference>
<dbReference type="InterPro" id="IPR027469">
    <property type="entry name" value="Cation_efflux_TMD_sf"/>
</dbReference>
<dbReference type="RefSeq" id="WP_166198486.1">
    <property type="nucleotide sequence ID" value="NZ_JAAOIV010000014.1"/>
</dbReference>
<protein>
    <submittedName>
        <fullName evidence="11">Cation transporter</fullName>
    </submittedName>
</protein>
<dbReference type="InterPro" id="IPR027470">
    <property type="entry name" value="Cation_efflux_CTD"/>
</dbReference>
<evidence type="ECO:0000256" key="8">
    <source>
        <dbReference type="SAM" id="Phobius"/>
    </source>
</evidence>
<evidence type="ECO:0000256" key="3">
    <source>
        <dbReference type="ARBA" id="ARBA00022448"/>
    </source>
</evidence>
<dbReference type="GO" id="GO:0005886">
    <property type="term" value="C:plasma membrane"/>
    <property type="evidence" value="ECO:0007669"/>
    <property type="project" value="TreeGrafter"/>
</dbReference>
<dbReference type="InterPro" id="IPR002524">
    <property type="entry name" value="Cation_efflux"/>
</dbReference>
<dbReference type="PANTHER" id="PTHR11562:SF17">
    <property type="entry name" value="RE54080P-RELATED"/>
    <property type="match status" value="1"/>
</dbReference>
<keyword evidence="12" id="KW-1185">Reference proteome</keyword>
<feature type="transmembrane region" description="Helical" evidence="8">
    <location>
        <begin position="50"/>
        <end position="70"/>
    </location>
</feature>
<dbReference type="Proteomes" id="UP000744769">
    <property type="component" value="Unassembled WGS sequence"/>
</dbReference>
<dbReference type="PANTHER" id="PTHR11562">
    <property type="entry name" value="CATION EFFLUX PROTEIN/ ZINC TRANSPORTER"/>
    <property type="match status" value="1"/>
</dbReference>